<organism evidence="2 3">
    <name type="scientific">Streptomyces tubercidicus</name>
    <dbReference type="NCBI Taxonomy" id="47759"/>
    <lineage>
        <taxon>Bacteria</taxon>
        <taxon>Bacillati</taxon>
        <taxon>Actinomycetota</taxon>
        <taxon>Actinomycetes</taxon>
        <taxon>Kitasatosporales</taxon>
        <taxon>Streptomycetaceae</taxon>
        <taxon>Streptomyces</taxon>
    </lineage>
</organism>
<feature type="compositionally biased region" description="Basic and acidic residues" evidence="1">
    <location>
        <begin position="1"/>
        <end position="19"/>
    </location>
</feature>
<comment type="caution">
    <text evidence="2">The sequence shown here is derived from an EMBL/GenBank/DDBJ whole genome shotgun (WGS) entry which is preliminary data.</text>
</comment>
<accession>A0A640UM94</accession>
<dbReference type="AlphaFoldDB" id="A0A640UM94"/>
<evidence type="ECO:0000256" key="1">
    <source>
        <dbReference type="SAM" id="MobiDB-lite"/>
    </source>
</evidence>
<reference evidence="2 3" key="1">
    <citation type="submission" date="2019-12" db="EMBL/GenBank/DDBJ databases">
        <title>Whole genome shotgun sequence of Streptomyces tubercidicus NBRC 13090.</title>
        <authorList>
            <person name="Ichikawa N."/>
            <person name="Kimura A."/>
            <person name="Kitahashi Y."/>
            <person name="Komaki H."/>
            <person name="Tamura T."/>
        </authorList>
    </citation>
    <scope>NUCLEOTIDE SEQUENCE [LARGE SCALE GENOMIC DNA]</scope>
    <source>
        <strain evidence="2 3">NBRC 13090</strain>
    </source>
</reference>
<feature type="compositionally biased region" description="Low complexity" evidence="1">
    <location>
        <begin position="44"/>
        <end position="58"/>
    </location>
</feature>
<feature type="compositionally biased region" description="Gly residues" evidence="1">
    <location>
        <begin position="21"/>
        <end position="31"/>
    </location>
</feature>
<proteinExistence type="predicted"/>
<dbReference type="EMBL" id="BLIR01000001">
    <property type="protein sequence ID" value="GFE36432.1"/>
    <property type="molecule type" value="Genomic_DNA"/>
</dbReference>
<evidence type="ECO:0000313" key="2">
    <source>
        <dbReference type="EMBL" id="GFE36432.1"/>
    </source>
</evidence>
<protein>
    <submittedName>
        <fullName evidence="2">Uncharacterized protein</fullName>
    </submittedName>
</protein>
<feature type="region of interest" description="Disordered" evidence="1">
    <location>
        <begin position="1"/>
        <end position="74"/>
    </location>
</feature>
<name>A0A640UM94_9ACTN</name>
<dbReference type="Proteomes" id="UP000431826">
    <property type="component" value="Unassembled WGS sequence"/>
</dbReference>
<sequence length="74" mass="7884">MPGRQRYETDPGAGEHRFLGECGGIDHGGMMSGRWHRGKGIDWAGSAAPQTATASPSARRSRDSAEEALPFPCV</sequence>
<gene>
    <name evidence="2" type="ORF">Stube_11050</name>
</gene>
<keyword evidence="3" id="KW-1185">Reference proteome</keyword>
<evidence type="ECO:0000313" key="3">
    <source>
        <dbReference type="Proteomes" id="UP000431826"/>
    </source>
</evidence>